<name>A0AAV4QCF4_9ARAC</name>
<comment type="caution">
    <text evidence="3">The sequence shown here is derived from an EMBL/GenBank/DDBJ whole genome shotgun (WGS) entry which is preliminary data.</text>
</comment>
<proteinExistence type="predicted"/>
<evidence type="ECO:0000313" key="4">
    <source>
        <dbReference type="Proteomes" id="UP001054837"/>
    </source>
</evidence>
<feature type="signal peptide" evidence="2">
    <location>
        <begin position="1"/>
        <end position="22"/>
    </location>
</feature>
<dbReference type="AlphaFoldDB" id="A0AAV4QCF4"/>
<feature type="compositionally biased region" description="Basic and acidic residues" evidence="1">
    <location>
        <begin position="83"/>
        <end position="97"/>
    </location>
</feature>
<accession>A0AAV4QCF4</accession>
<dbReference type="Proteomes" id="UP001054837">
    <property type="component" value="Unassembled WGS sequence"/>
</dbReference>
<keyword evidence="4" id="KW-1185">Reference proteome</keyword>
<feature type="chain" id="PRO_5043461587" evidence="2">
    <location>
        <begin position="23"/>
        <end position="201"/>
    </location>
</feature>
<protein>
    <submittedName>
        <fullName evidence="3">Uncharacterized protein</fullName>
    </submittedName>
</protein>
<reference evidence="3 4" key="1">
    <citation type="submission" date="2021-06" db="EMBL/GenBank/DDBJ databases">
        <title>Caerostris darwini draft genome.</title>
        <authorList>
            <person name="Kono N."/>
            <person name="Arakawa K."/>
        </authorList>
    </citation>
    <scope>NUCLEOTIDE SEQUENCE [LARGE SCALE GENOMIC DNA]</scope>
</reference>
<dbReference type="EMBL" id="BPLQ01004299">
    <property type="protein sequence ID" value="GIY07084.1"/>
    <property type="molecule type" value="Genomic_DNA"/>
</dbReference>
<evidence type="ECO:0000256" key="2">
    <source>
        <dbReference type="SAM" id="SignalP"/>
    </source>
</evidence>
<keyword evidence="2" id="KW-0732">Signal</keyword>
<organism evidence="3 4">
    <name type="scientific">Caerostris darwini</name>
    <dbReference type="NCBI Taxonomy" id="1538125"/>
    <lineage>
        <taxon>Eukaryota</taxon>
        <taxon>Metazoa</taxon>
        <taxon>Ecdysozoa</taxon>
        <taxon>Arthropoda</taxon>
        <taxon>Chelicerata</taxon>
        <taxon>Arachnida</taxon>
        <taxon>Araneae</taxon>
        <taxon>Araneomorphae</taxon>
        <taxon>Entelegynae</taxon>
        <taxon>Araneoidea</taxon>
        <taxon>Araneidae</taxon>
        <taxon>Caerostris</taxon>
    </lineage>
</organism>
<feature type="compositionally biased region" description="Low complexity" evidence="1">
    <location>
        <begin position="67"/>
        <end position="79"/>
    </location>
</feature>
<evidence type="ECO:0000313" key="3">
    <source>
        <dbReference type="EMBL" id="GIY07084.1"/>
    </source>
</evidence>
<sequence length="201" mass="22528">MRSYTKSVLLVCSLVLWSCAQAQDDNWGVKVKCYVVDGTAVCPGCNSRAGLSCPRFDPDMDRVCRESPPALSSSVPPVVTDEDINKPDCDEETTKEPEVITKSSALEPISTPISEISLMKNKTWRESLKNDEDMRIFLYSIIQPLRKTQDKKNKREVPDELEEGTCRWNGDCPCPLICCRAGEGCPRRCKMGIRLPPPWGK</sequence>
<evidence type="ECO:0000256" key="1">
    <source>
        <dbReference type="SAM" id="MobiDB-lite"/>
    </source>
</evidence>
<feature type="region of interest" description="Disordered" evidence="1">
    <location>
        <begin position="67"/>
        <end position="97"/>
    </location>
</feature>
<gene>
    <name evidence="3" type="primary">AVEN_110751_1</name>
    <name evidence="3" type="ORF">CDAR_365471</name>
</gene>